<sequence>VTTDASCSANATSMEKTIDDAKERLG</sequence>
<reference evidence="1" key="1">
    <citation type="submission" date="2021-02" db="EMBL/GenBank/DDBJ databases">
        <authorList>
            <person name="Nowell W R."/>
        </authorList>
    </citation>
    <scope>NUCLEOTIDE SEQUENCE</scope>
</reference>
<evidence type="ECO:0000313" key="1">
    <source>
        <dbReference type="EMBL" id="CAF4247331.1"/>
    </source>
</evidence>
<name>A0A820EJT7_9BILA</name>
<feature type="non-terminal residue" evidence="1">
    <location>
        <position position="1"/>
    </location>
</feature>
<dbReference type="Proteomes" id="UP000663844">
    <property type="component" value="Unassembled WGS sequence"/>
</dbReference>
<dbReference type="AlphaFoldDB" id="A0A820EJT7"/>
<comment type="caution">
    <text evidence="1">The sequence shown here is derived from an EMBL/GenBank/DDBJ whole genome shotgun (WGS) entry which is preliminary data.</text>
</comment>
<proteinExistence type="predicted"/>
<dbReference type="EMBL" id="CAJOAZ010012112">
    <property type="protein sequence ID" value="CAF4247331.1"/>
    <property type="molecule type" value="Genomic_DNA"/>
</dbReference>
<organism evidence="1 2">
    <name type="scientific">Adineta steineri</name>
    <dbReference type="NCBI Taxonomy" id="433720"/>
    <lineage>
        <taxon>Eukaryota</taxon>
        <taxon>Metazoa</taxon>
        <taxon>Spiralia</taxon>
        <taxon>Gnathifera</taxon>
        <taxon>Rotifera</taxon>
        <taxon>Eurotatoria</taxon>
        <taxon>Bdelloidea</taxon>
        <taxon>Adinetida</taxon>
        <taxon>Adinetidae</taxon>
        <taxon>Adineta</taxon>
    </lineage>
</organism>
<protein>
    <submittedName>
        <fullName evidence="1">Uncharacterized protein</fullName>
    </submittedName>
</protein>
<gene>
    <name evidence="1" type="ORF">OXD698_LOCUS43240</name>
</gene>
<evidence type="ECO:0000313" key="2">
    <source>
        <dbReference type="Proteomes" id="UP000663844"/>
    </source>
</evidence>
<accession>A0A820EJT7</accession>